<gene>
    <name evidence="2" type="ORF">CX676_01425</name>
</gene>
<keyword evidence="3" id="KW-1185">Reference proteome</keyword>
<keyword evidence="1" id="KW-1133">Transmembrane helix</keyword>
<evidence type="ECO:0000313" key="3">
    <source>
        <dbReference type="Proteomes" id="UP000234530"/>
    </source>
</evidence>
<keyword evidence="1" id="KW-0812">Transmembrane</keyword>
<dbReference type="Proteomes" id="UP000234530">
    <property type="component" value="Chromosome"/>
</dbReference>
<dbReference type="EMBL" id="CP025430">
    <property type="protein sequence ID" value="AUH62985.1"/>
    <property type="molecule type" value="Genomic_DNA"/>
</dbReference>
<feature type="transmembrane region" description="Helical" evidence="1">
    <location>
        <begin position="12"/>
        <end position="30"/>
    </location>
</feature>
<proteinExistence type="predicted"/>
<dbReference type="KEGG" id="pzh:CX676_01425"/>
<organism evidence="2 3">
    <name type="scientific">Paracoccus zhejiangensis</name>
    <dbReference type="NCBI Taxonomy" id="1077935"/>
    <lineage>
        <taxon>Bacteria</taxon>
        <taxon>Pseudomonadati</taxon>
        <taxon>Pseudomonadota</taxon>
        <taxon>Alphaproteobacteria</taxon>
        <taxon>Rhodobacterales</taxon>
        <taxon>Paracoccaceae</taxon>
        <taxon>Paracoccus</taxon>
    </lineage>
</organism>
<protein>
    <submittedName>
        <fullName evidence="2">Uncharacterized protein</fullName>
    </submittedName>
</protein>
<name>A0A2H5EUK5_9RHOB</name>
<accession>A0A2H5EUK5</accession>
<evidence type="ECO:0000256" key="1">
    <source>
        <dbReference type="SAM" id="Phobius"/>
    </source>
</evidence>
<evidence type="ECO:0000313" key="2">
    <source>
        <dbReference type="EMBL" id="AUH62985.1"/>
    </source>
</evidence>
<reference evidence="2 3" key="1">
    <citation type="journal article" date="2013" name="Antonie Van Leeuwenhoek">
        <title>Paracoccus zhejiangensis sp. nov., isolated from activated sludge in wastewater-treatment system.</title>
        <authorList>
            <person name="Wu Z.G."/>
            <person name="Zhang D.F."/>
            <person name="Liu Y.L."/>
            <person name="Wang F."/>
            <person name="Jiang X."/>
            <person name="Li C."/>
            <person name="Li S.P."/>
            <person name="Hong Q."/>
            <person name="Li W.J."/>
        </authorList>
    </citation>
    <scope>NUCLEOTIDE SEQUENCE [LARGE SCALE GENOMIC DNA]</scope>
    <source>
        <strain evidence="2 3">J6</strain>
    </source>
</reference>
<feature type="transmembrane region" description="Helical" evidence="1">
    <location>
        <begin position="36"/>
        <end position="54"/>
    </location>
</feature>
<keyword evidence="1" id="KW-0472">Membrane</keyword>
<dbReference type="AlphaFoldDB" id="A0A2H5EUK5"/>
<dbReference type="RefSeq" id="WP_101751027.1">
    <property type="nucleotide sequence ID" value="NZ_CP025430.1"/>
</dbReference>
<sequence>MSEDIMPLPHFLVMIAAVILAAALTIWASLSAGIPLVALALIALTGAAVLHLSMRDNEG</sequence>